<dbReference type="Proteomes" id="UP000251166">
    <property type="component" value="Plasmid unnamed3"/>
</dbReference>
<feature type="signal peptide" evidence="1">
    <location>
        <begin position="1"/>
        <end position="21"/>
    </location>
</feature>
<gene>
    <name evidence="2" type="ORF">DLJ82_6144</name>
</gene>
<organism evidence="2 3">
    <name type="scientific">Rhizobium leguminosarum</name>
    <dbReference type="NCBI Taxonomy" id="384"/>
    <lineage>
        <taxon>Bacteria</taxon>
        <taxon>Pseudomonadati</taxon>
        <taxon>Pseudomonadota</taxon>
        <taxon>Alphaproteobacteria</taxon>
        <taxon>Hyphomicrobiales</taxon>
        <taxon>Rhizobiaceae</taxon>
        <taxon>Rhizobium/Agrobacterium group</taxon>
        <taxon>Rhizobium</taxon>
    </lineage>
</organism>
<evidence type="ECO:0000313" key="2">
    <source>
        <dbReference type="EMBL" id="AXA44115.1"/>
    </source>
</evidence>
<feature type="chain" id="PRO_5016439449" evidence="1">
    <location>
        <begin position="22"/>
        <end position="144"/>
    </location>
</feature>
<name>A0A2Z4YUJ6_RHILE</name>
<reference evidence="2 3" key="1">
    <citation type="submission" date="2018-07" db="EMBL/GenBank/DDBJ databases">
        <title>Rhizobium leguminosarum strain:ATCC 14479 Genome sequencing and assembly.</title>
        <authorList>
            <person name="Chakraborty R."/>
        </authorList>
    </citation>
    <scope>NUCLEOTIDE SEQUENCE [LARGE SCALE GENOMIC DNA]</scope>
    <source>
        <strain evidence="2 3">ATCC 14479</strain>
        <plasmid evidence="3">Plasmid unnamed3</plasmid>
    </source>
</reference>
<protein>
    <submittedName>
        <fullName evidence="2">Conjugal transfer protein TrbH family protein</fullName>
    </submittedName>
</protein>
<keyword evidence="1" id="KW-0732">Signal</keyword>
<dbReference type="AlphaFoldDB" id="A0A2Z4YUJ6"/>
<keyword evidence="2" id="KW-0614">Plasmid</keyword>
<sequence length="144" mass="14904">MIVRELLLSLIGCLLTGCTTATDGLTTNRPAVDLSGPAVGAIAGDMVSRFAEQVGPEINSVRLIEDASPFGQAMEAALKGWGYVVVTDEKIEEKKRTIALAYTVDDFAGQALVSISAGSVELARAYATSATGASPASAVSVRRN</sequence>
<evidence type="ECO:0000256" key="1">
    <source>
        <dbReference type="SAM" id="SignalP"/>
    </source>
</evidence>
<dbReference type="EMBL" id="CP030763">
    <property type="protein sequence ID" value="AXA44115.1"/>
    <property type="molecule type" value="Genomic_DNA"/>
</dbReference>
<dbReference type="PROSITE" id="PS51257">
    <property type="entry name" value="PROKAR_LIPOPROTEIN"/>
    <property type="match status" value="1"/>
</dbReference>
<evidence type="ECO:0000313" key="3">
    <source>
        <dbReference type="Proteomes" id="UP000251166"/>
    </source>
</evidence>
<accession>A0A2Z4YUJ6</accession>
<dbReference type="NCBIfam" id="NF010409">
    <property type="entry name" value="PRK13835.1"/>
    <property type="match status" value="1"/>
</dbReference>
<geneLocation type="plasmid" evidence="2 3">
    <name>unnamed3</name>
</geneLocation>
<dbReference type="RefSeq" id="WP_112908035.1">
    <property type="nucleotide sequence ID" value="NZ_CP030763.1"/>
</dbReference>
<proteinExistence type="predicted"/>